<proteinExistence type="predicted"/>
<dbReference type="Pfam" id="PF09512">
    <property type="entry name" value="ThiW"/>
    <property type="match status" value="1"/>
</dbReference>
<dbReference type="AlphaFoldDB" id="W1YIV5"/>
<dbReference type="InterPro" id="IPR012652">
    <property type="entry name" value="ThiW"/>
</dbReference>
<protein>
    <submittedName>
        <fullName evidence="1">ThiW protein</fullName>
    </submittedName>
</protein>
<gene>
    <name evidence="1" type="ORF">Q604_UNBC03639G0001</name>
</gene>
<organism evidence="1">
    <name type="scientific">human gut metagenome</name>
    <dbReference type="NCBI Taxonomy" id="408170"/>
    <lineage>
        <taxon>unclassified sequences</taxon>
        <taxon>metagenomes</taxon>
        <taxon>organismal metagenomes</taxon>
    </lineage>
</organism>
<sequence length="44" mass="4675">MKKLIIASICVALGVVLSTTSIPIGPARIFPFQHMINVILAVVV</sequence>
<comment type="caution">
    <text evidence="1">The sequence shown here is derived from an EMBL/GenBank/DDBJ whole genome shotgun (WGS) entry which is preliminary data.</text>
</comment>
<evidence type="ECO:0000313" key="1">
    <source>
        <dbReference type="EMBL" id="ETJ42397.1"/>
    </source>
</evidence>
<reference evidence="1" key="1">
    <citation type="submission" date="2013-12" db="EMBL/GenBank/DDBJ databases">
        <title>A Varibaculum cambriense genome reconstructed from a premature infant gut community with otherwise low bacterial novelty that shifts toward anaerobic metabolism during the third week of life.</title>
        <authorList>
            <person name="Brown C.T."/>
            <person name="Sharon I."/>
            <person name="Thomas B.C."/>
            <person name="Castelle C.J."/>
            <person name="Morowitz M.J."/>
            <person name="Banfield J.F."/>
        </authorList>
    </citation>
    <scope>NUCLEOTIDE SEQUENCE</scope>
</reference>
<feature type="non-terminal residue" evidence="1">
    <location>
        <position position="44"/>
    </location>
</feature>
<accession>W1YIV5</accession>
<dbReference type="EMBL" id="AZMM01003639">
    <property type="protein sequence ID" value="ETJ42397.1"/>
    <property type="molecule type" value="Genomic_DNA"/>
</dbReference>
<name>W1YIV5_9ZZZZ</name>